<dbReference type="EMBL" id="SLZW01000001">
    <property type="protein sequence ID" value="TCS64905.1"/>
    <property type="molecule type" value="Genomic_DNA"/>
</dbReference>
<dbReference type="InterPro" id="IPR028081">
    <property type="entry name" value="Leu-bd"/>
</dbReference>
<feature type="compositionally biased region" description="Pro residues" evidence="4">
    <location>
        <begin position="70"/>
        <end position="83"/>
    </location>
</feature>
<evidence type="ECO:0000313" key="7">
    <source>
        <dbReference type="Proteomes" id="UP000295304"/>
    </source>
</evidence>
<dbReference type="Proteomes" id="UP000295304">
    <property type="component" value="Unassembled WGS sequence"/>
</dbReference>
<evidence type="ECO:0000259" key="5">
    <source>
        <dbReference type="Pfam" id="PF13458"/>
    </source>
</evidence>
<keyword evidence="2" id="KW-0732">Signal</keyword>
<reference evidence="6 7" key="1">
    <citation type="submission" date="2019-03" db="EMBL/GenBank/DDBJ databases">
        <title>Genomic Encyclopedia of Type Strains, Phase IV (KMG-IV): sequencing the most valuable type-strain genomes for metagenomic binning, comparative biology and taxonomic classification.</title>
        <authorList>
            <person name="Goeker M."/>
        </authorList>
    </citation>
    <scope>NUCLEOTIDE SEQUENCE [LARGE SCALE GENOMIC DNA]</scope>
    <source>
        <strain evidence="6 7">DSM 101688</strain>
    </source>
</reference>
<dbReference type="CDD" id="cd06339">
    <property type="entry name" value="PBP1_YraM_LppC_lipoprotein-like"/>
    <property type="match status" value="1"/>
</dbReference>
<dbReference type="Gene3D" id="3.40.50.2300">
    <property type="match status" value="4"/>
</dbReference>
<dbReference type="PANTHER" id="PTHR30483:SF6">
    <property type="entry name" value="PERIPLASMIC BINDING PROTEIN OF ABC TRANSPORTER FOR NATURAL AMINO ACIDS"/>
    <property type="match status" value="1"/>
</dbReference>
<dbReference type="Pfam" id="PF13458">
    <property type="entry name" value="Peripla_BP_6"/>
    <property type="match status" value="1"/>
</dbReference>
<feature type="domain" description="Leucine-binding protein" evidence="5">
    <location>
        <begin position="118"/>
        <end position="426"/>
    </location>
</feature>
<dbReference type="RefSeq" id="WP_132937642.1">
    <property type="nucleotide sequence ID" value="NZ_CP119676.1"/>
</dbReference>
<accession>A0A4R3JHC0</accession>
<feature type="region of interest" description="Disordered" evidence="4">
    <location>
        <begin position="55"/>
        <end position="85"/>
    </location>
</feature>
<name>A0A4R3JHC0_9PROT</name>
<dbReference type="GO" id="GO:0006865">
    <property type="term" value="P:amino acid transport"/>
    <property type="evidence" value="ECO:0007669"/>
    <property type="project" value="UniProtKB-KW"/>
</dbReference>
<dbReference type="SUPFAM" id="SSF53822">
    <property type="entry name" value="Periplasmic binding protein-like I"/>
    <property type="match status" value="1"/>
</dbReference>
<gene>
    <name evidence="6" type="ORF">EDD55_101236</name>
</gene>
<dbReference type="InterPro" id="IPR028082">
    <property type="entry name" value="Peripla_BP_I"/>
</dbReference>
<evidence type="ECO:0000256" key="3">
    <source>
        <dbReference type="ARBA" id="ARBA00022970"/>
    </source>
</evidence>
<keyword evidence="3" id="KW-0029">Amino-acid transport</keyword>
<proteinExistence type="inferred from homology"/>
<dbReference type="InterPro" id="IPR051010">
    <property type="entry name" value="BCAA_transport"/>
</dbReference>
<comment type="caution">
    <text evidence="6">The sequence shown here is derived from an EMBL/GenBank/DDBJ whole genome shotgun (WGS) entry which is preliminary data.</text>
</comment>
<evidence type="ECO:0000256" key="1">
    <source>
        <dbReference type="ARBA" id="ARBA00010062"/>
    </source>
</evidence>
<protein>
    <submittedName>
        <fullName evidence="6">Amino acid/amide ABC transporter substrate-binding protein (HAAT family)</fullName>
    </submittedName>
</protein>
<evidence type="ECO:0000313" key="6">
    <source>
        <dbReference type="EMBL" id="TCS64905.1"/>
    </source>
</evidence>
<dbReference type="PANTHER" id="PTHR30483">
    <property type="entry name" value="LEUCINE-SPECIFIC-BINDING PROTEIN"/>
    <property type="match status" value="1"/>
</dbReference>
<dbReference type="OrthoDB" id="7210494at2"/>
<evidence type="ECO:0000256" key="4">
    <source>
        <dbReference type="SAM" id="MobiDB-lite"/>
    </source>
</evidence>
<evidence type="ECO:0000256" key="2">
    <source>
        <dbReference type="ARBA" id="ARBA00022729"/>
    </source>
</evidence>
<keyword evidence="7" id="KW-1185">Reference proteome</keyword>
<organism evidence="6 7">
    <name type="scientific">Varunaivibrio sulfuroxidans</name>
    <dbReference type="NCBI Taxonomy" id="1773489"/>
    <lineage>
        <taxon>Bacteria</taxon>
        <taxon>Pseudomonadati</taxon>
        <taxon>Pseudomonadota</taxon>
        <taxon>Alphaproteobacteria</taxon>
        <taxon>Rhodospirillales</taxon>
        <taxon>Magnetovibrionaceae</taxon>
        <taxon>Varunaivibrio</taxon>
    </lineage>
</organism>
<comment type="similarity">
    <text evidence="1">Belongs to the leucine-binding protein family.</text>
</comment>
<dbReference type="AlphaFoldDB" id="A0A4R3JHC0"/>
<sequence>MMGLMHRMTFRAFLKKYFAVRPWVLISGLLGLTLLLSACESGQFLLGKQGGNQGPVLSAPPSSGTRPAAPTVPRPPAPKPPAQQPKLPTLEEILKGLGTPKAPGQAQGPAGISAPQGVRTALLLPLSGANARVGQAMLNAAQMALFDFAKDGFEMTVHDTQGTPDGARAAAQAALAEGARLIMGPLLSGSVRAIQDIARPAGVPVLAFSNDRSAAAPGVYTLGFSPGDEVTRVVDYAISKGASRFALLAPDTEYGRVVSRALRQATLDRGARVTAAALYDPAARDYSAVVRRIADYDSRHRALLDQRRALEVRNDEASRLALKRLKGLVTLGDSPFDAVVLADGGKRLTAIAALLPFYDIDPQKVHILGAGQWDAPGIGAEPALLGGWYAAPAPQLRADFVQRYKQVYAVNPPRVATLAYDACALAVVLGAREGGPAYSPADLTTSTGFVGRDGIFRLMPDGSVQRGLAVLEVGRHSSRVIDPAPKAFP</sequence>
<keyword evidence="3" id="KW-0813">Transport</keyword>